<keyword evidence="10 13" id="KW-0539">Nucleus</keyword>
<evidence type="ECO:0000256" key="2">
    <source>
        <dbReference type="ARBA" id="ARBA00004906"/>
    </source>
</evidence>
<dbReference type="InterPro" id="IPR011011">
    <property type="entry name" value="Znf_FYVE_PHD"/>
</dbReference>
<evidence type="ECO:0000256" key="7">
    <source>
        <dbReference type="ARBA" id="ARBA00022786"/>
    </source>
</evidence>
<dbReference type="GO" id="GO:0003677">
    <property type="term" value="F:DNA binding"/>
    <property type="evidence" value="ECO:0007669"/>
    <property type="project" value="UniProtKB-KW"/>
</dbReference>
<dbReference type="Pfam" id="PF00628">
    <property type="entry name" value="PHD"/>
    <property type="match status" value="1"/>
</dbReference>
<evidence type="ECO:0000256" key="14">
    <source>
        <dbReference type="SAM" id="MobiDB-lite"/>
    </source>
</evidence>
<dbReference type="Gene3D" id="2.30.30.1150">
    <property type="match status" value="1"/>
</dbReference>
<evidence type="ECO:0000256" key="9">
    <source>
        <dbReference type="ARBA" id="ARBA00023125"/>
    </source>
</evidence>
<dbReference type="FunFam" id="2.30.280.10:FF:000001">
    <property type="entry name" value="E3 ubiquitin-protein ligase UHRF1 isoform 1"/>
    <property type="match status" value="1"/>
</dbReference>
<dbReference type="Pfam" id="PF02182">
    <property type="entry name" value="SAD_SRA"/>
    <property type="match status" value="1"/>
</dbReference>
<evidence type="ECO:0000256" key="13">
    <source>
        <dbReference type="PROSITE-ProRule" id="PRU00358"/>
    </source>
</evidence>
<dbReference type="Pfam" id="PF00240">
    <property type="entry name" value="ubiquitin"/>
    <property type="match status" value="1"/>
</dbReference>
<dbReference type="SMART" id="SM00249">
    <property type="entry name" value="PHD"/>
    <property type="match status" value="1"/>
</dbReference>
<dbReference type="InterPro" id="IPR045134">
    <property type="entry name" value="UHRF1/2-like"/>
</dbReference>
<feature type="region of interest" description="Disordered" evidence="14">
    <location>
        <begin position="81"/>
        <end position="106"/>
    </location>
</feature>
<evidence type="ECO:0000259" key="18">
    <source>
        <dbReference type="PROSITE" id="PS51015"/>
    </source>
</evidence>
<dbReference type="InterPro" id="IPR021991">
    <property type="entry name" value="TTD_dom"/>
</dbReference>
<dbReference type="PROSITE" id="PS00518">
    <property type="entry name" value="ZF_RING_1"/>
    <property type="match status" value="1"/>
</dbReference>
<evidence type="ECO:0000256" key="11">
    <source>
        <dbReference type="ARBA" id="ARBA00023306"/>
    </source>
</evidence>
<evidence type="ECO:0000313" key="20">
    <source>
        <dbReference type="Proteomes" id="UP001378592"/>
    </source>
</evidence>
<keyword evidence="20" id="KW-1185">Reference proteome</keyword>
<dbReference type="InterPro" id="IPR019956">
    <property type="entry name" value="Ubiquitin_dom"/>
</dbReference>
<dbReference type="EMBL" id="JAZDUA010000335">
    <property type="protein sequence ID" value="KAK7794383.1"/>
    <property type="molecule type" value="Genomic_DNA"/>
</dbReference>
<comment type="catalytic activity">
    <reaction evidence="1">
        <text>S-ubiquitinyl-[E2 ubiquitin-conjugating enzyme]-L-cysteine + [acceptor protein]-L-lysine = [E2 ubiquitin-conjugating enzyme]-L-cysteine + N(6)-ubiquitinyl-[acceptor protein]-L-lysine.</text>
        <dbReference type="EC" id="2.3.2.27"/>
    </reaction>
</comment>
<feature type="domain" description="YDG" evidence="18">
    <location>
        <begin position="417"/>
        <end position="579"/>
    </location>
</feature>
<dbReference type="SMART" id="SM00213">
    <property type="entry name" value="UBQ"/>
    <property type="match status" value="1"/>
</dbReference>
<feature type="compositionally biased region" description="Basic and acidic residues" evidence="14">
    <location>
        <begin position="81"/>
        <end position="91"/>
    </location>
</feature>
<dbReference type="SMART" id="SM00184">
    <property type="entry name" value="RING"/>
    <property type="match status" value="2"/>
</dbReference>
<protein>
    <recommendedName>
        <fullName evidence="3">RING-type E3 ubiquitin transferase</fullName>
        <ecNumber evidence="3">2.3.2.27</ecNumber>
    </recommendedName>
</protein>
<reference evidence="19 20" key="1">
    <citation type="submission" date="2024-03" db="EMBL/GenBank/DDBJ databases">
        <title>The genome assembly and annotation of the cricket Gryllus longicercus Weissman &amp; Gray.</title>
        <authorList>
            <person name="Szrajer S."/>
            <person name="Gray D."/>
            <person name="Ylla G."/>
        </authorList>
    </citation>
    <scope>NUCLEOTIDE SEQUENCE [LARGE SCALE GENOMIC DNA]</scope>
    <source>
        <strain evidence="19">DAG 2021-001</strain>
        <tissue evidence="19">Whole body minus gut</tissue>
    </source>
</reference>
<gene>
    <name evidence="19" type="ORF">R5R35_011665</name>
</gene>
<evidence type="ECO:0000256" key="8">
    <source>
        <dbReference type="ARBA" id="ARBA00022833"/>
    </source>
</evidence>
<dbReference type="PROSITE" id="PS50053">
    <property type="entry name" value="UBIQUITIN_2"/>
    <property type="match status" value="1"/>
</dbReference>
<dbReference type="InterPro" id="IPR000626">
    <property type="entry name" value="Ubiquitin-like_dom"/>
</dbReference>
<dbReference type="CDD" id="cd20387">
    <property type="entry name" value="Tudor_UHRF_rpt1"/>
    <property type="match status" value="1"/>
</dbReference>
<evidence type="ECO:0000256" key="12">
    <source>
        <dbReference type="PROSITE-ProRule" id="PRU00175"/>
    </source>
</evidence>
<evidence type="ECO:0000256" key="3">
    <source>
        <dbReference type="ARBA" id="ARBA00012483"/>
    </source>
</evidence>
<dbReference type="SMART" id="SM00466">
    <property type="entry name" value="SRA"/>
    <property type="match status" value="1"/>
</dbReference>
<evidence type="ECO:0000259" key="15">
    <source>
        <dbReference type="PROSITE" id="PS50016"/>
    </source>
</evidence>
<dbReference type="PANTHER" id="PTHR14140:SF45">
    <property type="entry name" value="RING-TYPE E3 UBIQUITIN TRANSFERASE"/>
    <property type="match status" value="1"/>
</dbReference>
<dbReference type="PROSITE" id="PS50089">
    <property type="entry name" value="ZF_RING_2"/>
    <property type="match status" value="2"/>
</dbReference>
<evidence type="ECO:0000256" key="5">
    <source>
        <dbReference type="ARBA" id="ARBA00022723"/>
    </source>
</evidence>
<dbReference type="Pfam" id="PF12148">
    <property type="entry name" value="TTD"/>
    <property type="match status" value="1"/>
</dbReference>
<dbReference type="AlphaFoldDB" id="A0AAN9VA25"/>
<dbReference type="InterPro" id="IPR013083">
    <property type="entry name" value="Znf_RING/FYVE/PHD"/>
</dbReference>
<dbReference type="InterPro" id="IPR036987">
    <property type="entry name" value="SRA-YDG_sf"/>
</dbReference>
<keyword evidence="6 12" id="KW-0863">Zinc-finger</keyword>
<dbReference type="GO" id="GO:0016567">
    <property type="term" value="P:protein ubiquitination"/>
    <property type="evidence" value="ECO:0007669"/>
    <property type="project" value="TreeGrafter"/>
</dbReference>
<evidence type="ECO:0000256" key="6">
    <source>
        <dbReference type="ARBA" id="ARBA00022771"/>
    </source>
</evidence>
<dbReference type="Gene3D" id="2.30.280.10">
    <property type="entry name" value="SRA-YDG"/>
    <property type="match status" value="1"/>
</dbReference>
<dbReference type="GO" id="GO:0061630">
    <property type="term" value="F:ubiquitin protein ligase activity"/>
    <property type="evidence" value="ECO:0007669"/>
    <property type="project" value="UniProtKB-EC"/>
</dbReference>
<dbReference type="FunFam" id="3.30.40.10:FF:000066">
    <property type="entry name" value="E3 ubiquitin-protein ligase UHRF2 isoform X1"/>
    <property type="match status" value="1"/>
</dbReference>
<dbReference type="EC" id="2.3.2.27" evidence="3"/>
<dbReference type="CDD" id="cd15525">
    <property type="entry name" value="PHD_UHRF1_2"/>
    <property type="match status" value="1"/>
</dbReference>
<comment type="subcellular location">
    <subcellularLocation>
        <location evidence="13">Nucleus</location>
    </subcellularLocation>
</comment>
<dbReference type="InterPro" id="IPR019787">
    <property type="entry name" value="Znf_PHD-finger"/>
</dbReference>
<keyword evidence="5" id="KW-0479">Metal-binding</keyword>
<keyword evidence="8" id="KW-0862">Zinc</keyword>
<dbReference type="Pfam" id="PF13923">
    <property type="entry name" value="zf-C3HC4_2"/>
    <property type="match status" value="1"/>
</dbReference>
<dbReference type="GO" id="GO:0005634">
    <property type="term" value="C:nucleus"/>
    <property type="evidence" value="ECO:0007669"/>
    <property type="project" value="UniProtKB-SubCell"/>
</dbReference>
<dbReference type="InterPro" id="IPR001965">
    <property type="entry name" value="Znf_PHD"/>
</dbReference>
<comment type="caution">
    <text evidence="19">The sequence shown here is derived from an EMBL/GenBank/DDBJ whole genome shotgun (WGS) entry which is preliminary data.</text>
</comment>
<name>A0AAN9VA25_9ORTH</name>
<organism evidence="19 20">
    <name type="scientific">Gryllus longicercus</name>
    <dbReference type="NCBI Taxonomy" id="2509291"/>
    <lineage>
        <taxon>Eukaryota</taxon>
        <taxon>Metazoa</taxon>
        <taxon>Ecdysozoa</taxon>
        <taxon>Arthropoda</taxon>
        <taxon>Hexapoda</taxon>
        <taxon>Insecta</taxon>
        <taxon>Pterygota</taxon>
        <taxon>Neoptera</taxon>
        <taxon>Polyneoptera</taxon>
        <taxon>Orthoptera</taxon>
        <taxon>Ensifera</taxon>
        <taxon>Gryllidea</taxon>
        <taxon>Grylloidea</taxon>
        <taxon>Gryllidae</taxon>
        <taxon>Gryllinae</taxon>
        <taxon>Gryllus</taxon>
    </lineage>
</organism>
<sequence length="767" mass="86467">MYINVRTIDGKKNVVLTVSKTNRIEDLKIDICETLGIEPKKQRLFYRGKQLEDGHTIFDYNINVNDVVQLMIKVSATESRSDKVTEQKDETAEVSDTSKNCDVSGGKNEVGTSQNCLSEKSSIIKDIDIVESQHFRVADLVDVLDSINGTWDEGKIIAIKKKEVVCDGVNEKDDGFIYTVLLDCNEEVEVILDHIRPRARHVVECSSLKIGDRVLANYNMDKPTERGHWYECTISKLGKINRTMAEVHVNIFLGNTPLIEDAKLKFCSEIFKLEERRLLTEIEENEHQKPVPKRKTVPSCAQCRDRPSVKCKDCGCHVCGLKTEPEKQIMCDECDMAYHLQCLVPPMDSIPEAEEWYCPLCKNDENEIVKPGEKLKKSKKKEKMASAVNSSSRDWGKGMACVGRTKECTLVPPNHYGPIPGVEVGTCWKFRLQVSEAGIHRPHVAGIHGRESDGAYSIVLSGGYEDDVDNGETFLYTGSGGRDLSGNKRTAEQSCDQTLTRMNKALALNCNAPLSDAGAKAKDWKKGKPIRVVRNYKAGKHSKYAPDDGNRYDGIYKVVEYYPQKGKSGFKVWRYVLRRDDPAPAPWTEEGKAHIAKLGLKMIYPEGYLEAEAAKVPQAKEDLKTSSARKGKKRPLETNQLTLFQTKRVKVEEYSLDEEVLKGIQEDKVNEKLWKSCQGVVKEGKQKFLAFVSDSFMCICCQELVYEPVSTQCKHNFCFSCLKRSFKAEVYSCPTCRGDLGQNFKMDVNKPLSNCLLKLFPGYEVGR</sequence>
<keyword evidence="7" id="KW-0833">Ubl conjugation pathway</keyword>
<feature type="domain" description="Ubiquitin-like" evidence="16">
    <location>
        <begin position="1"/>
        <end position="73"/>
    </location>
</feature>
<accession>A0AAN9VA25</accession>
<feature type="domain" description="RING-type" evidence="17">
    <location>
        <begin position="316"/>
        <end position="362"/>
    </location>
</feature>
<evidence type="ECO:0000256" key="1">
    <source>
        <dbReference type="ARBA" id="ARBA00000900"/>
    </source>
</evidence>
<keyword evidence="4" id="KW-0808">Transferase</keyword>
<dbReference type="SUPFAM" id="SSF88697">
    <property type="entry name" value="PUA domain-like"/>
    <property type="match status" value="1"/>
</dbReference>
<dbReference type="GO" id="GO:0044027">
    <property type="term" value="P:negative regulation of gene expression via chromosomal CpG island methylation"/>
    <property type="evidence" value="ECO:0007669"/>
    <property type="project" value="TreeGrafter"/>
</dbReference>
<evidence type="ECO:0000259" key="17">
    <source>
        <dbReference type="PROSITE" id="PS50089"/>
    </source>
</evidence>
<dbReference type="SUPFAM" id="SSF57850">
    <property type="entry name" value="RING/U-box"/>
    <property type="match status" value="1"/>
</dbReference>
<proteinExistence type="predicted"/>
<dbReference type="GO" id="GO:0008270">
    <property type="term" value="F:zinc ion binding"/>
    <property type="evidence" value="ECO:0007669"/>
    <property type="project" value="UniProtKB-KW"/>
</dbReference>
<comment type="pathway">
    <text evidence="2">Protein modification; protein ubiquitination.</text>
</comment>
<dbReference type="InterPro" id="IPR015947">
    <property type="entry name" value="PUA-like_sf"/>
</dbReference>
<keyword evidence="11" id="KW-0131">Cell cycle</keyword>
<dbReference type="Gene3D" id="2.30.30.140">
    <property type="match status" value="1"/>
</dbReference>
<dbReference type="InterPro" id="IPR003105">
    <property type="entry name" value="SRA_YDG"/>
</dbReference>
<dbReference type="PROSITE" id="PS51015">
    <property type="entry name" value="YDG"/>
    <property type="match status" value="1"/>
</dbReference>
<evidence type="ECO:0000259" key="16">
    <source>
        <dbReference type="PROSITE" id="PS50053"/>
    </source>
</evidence>
<evidence type="ECO:0000313" key="19">
    <source>
        <dbReference type="EMBL" id="KAK7794383.1"/>
    </source>
</evidence>
<dbReference type="SUPFAM" id="SSF57903">
    <property type="entry name" value="FYVE/PHD zinc finger"/>
    <property type="match status" value="1"/>
</dbReference>
<dbReference type="PRINTS" id="PR00348">
    <property type="entry name" value="UBIQUITIN"/>
</dbReference>
<evidence type="ECO:0000256" key="4">
    <source>
        <dbReference type="ARBA" id="ARBA00022679"/>
    </source>
</evidence>
<dbReference type="Gene3D" id="3.10.20.90">
    <property type="entry name" value="Phosphatidylinositol 3-kinase Catalytic Subunit, Chain A, domain 1"/>
    <property type="match status" value="1"/>
</dbReference>
<feature type="domain" description="PHD-type" evidence="15">
    <location>
        <begin position="313"/>
        <end position="364"/>
    </location>
</feature>
<dbReference type="InterPro" id="IPR017907">
    <property type="entry name" value="Znf_RING_CS"/>
</dbReference>
<evidence type="ECO:0000256" key="10">
    <source>
        <dbReference type="ARBA" id="ARBA00023242"/>
    </source>
</evidence>
<keyword evidence="9" id="KW-0238">DNA-binding</keyword>
<dbReference type="PROSITE" id="PS50016">
    <property type="entry name" value="ZF_PHD_2"/>
    <property type="match status" value="1"/>
</dbReference>
<dbReference type="InterPro" id="IPR029071">
    <property type="entry name" value="Ubiquitin-like_domsf"/>
</dbReference>
<feature type="domain" description="RING-type" evidence="17">
    <location>
        <begin position="698"/>
        <end position="737"/>
    </location>
</feature>
<dbReference type="InterPro" id="IPR001841">
    <property type="entry name" value="Znf_RING"/>
</dbReference>
<dbReference type="SUPFAM" id="SSF54236">
    <property type="entry name" value="Ubiquitin-like"/>
    <property type="match status" value="1"/>
</dbReference>
<dbReference type="PANTHER" id="PTHR14140">
    <property type="entry name" value="E3 UBIQUITIN-PROTEIN LIGASE UHRF-RELATED"/>
    <property type="match status" value="1"/>
</dbReference>
<dbReference type="Proteomes" id="UP001378592">
    <property type="component" value="Unassembled WGS sequence"/>
</dbReference>
<dbReference type="Gene3D" id="3.30.40.10">
    <property type="entry name" value="Zinc/RING finger domain, C3HC4 (zinc finger)"/>
    <property type="match status" value="1"/>
</dbReference>